<dbReference type="Proteomes" id="UP000887581">
    <property type="component" value="Unplaced"/>
</dbReference>
<protein>
    <submittedName>
        <fullName evidence="3">Uncharacterized protein</fullName>
    </submittedName>
</protein>
<feature type="region of interest" description="Disordered" evidence="1">
    <location>
        <begin position="464"/>
        <end position="491"/>
    </location>
</feature>
<proteinExistence type="predicted"/>
<feature type="compositionally biased region" description="Basic and acidic residues" evidence="1">
    <location>
        <begin position="482"/>
        <end position="491"/>
    </location>
</feature>
<dbReference type="AlphaFoldDB" id="A0A915PJF2"/>
<sequence length="491" mass="55527">MSISCSPLRQIVPPSTRSSGDEFTKVSFDSSDISSSSVDSLLASDRDDLDFRIRQRLEASRQGMLQLEALRSKHQKLMQSSILWDLKLTLSMNYLSSASAIVCYRIKEDEDLFFTDVELMLKEMRIRLPQKTDKEQLHENIEKHKEPPVINSQNEMKSNELRCDSPVSCCVSHRSSISMDSGCVSLSSDLSNQSPMPCNGNQKFSLEDHRKKTEQKMAITEDESDENPLLVAMVIESTTALRCHGKKCYNCPRPKSLCSSHPDENAVVDSLSFSQITPPPIHRKFFTVGRSESVQTRRPCLAKSCTDIHSPTPLQREQSPARFPVNQSSVVHAKPITVSLSSKIPAPSYMRLRDSQTVVHNSRVVTHPDNQSIFHASRIFVDRSPRIVQCPKQCTNIERYDSDEESPRLLRAQPAVVLSRQQSYAHSNESSPCELRKVHLIESSNSLSNCAVFGCHQQLSRCESSQSSETIVSDKPRRRKKEKDWKESEDL</sequence>
<evidence type="ECO:0000256" key="1">
    <source>
        <dbReference type="SAM" id="MobiDB-lite"/>
    </source>
</evidence>
<name>A0A915PJF2_9BILA</name>
<accession>A0A915PJF2</accession>
<organism evidence="2 3">
    <name type="scientific">Setaria digitata</name>
    <dbReference type="NCBI Taxonomy" id="48799"/>
    <lineage>
        <taxon>Eukaryota</taxon>
        <taxon>Metazoa</taxon>
        <taxon>Ecdysozoa</taxon>
        <taxon>Nematoda</taxon>
        <taxon>Chromadorea</taxon>
        <taxon>Rhabditida</taxon>
        <taxon>Spirurina</taxon>
        <taxon>Spiruromorpha</taxon>
        <taxon>Filarioidea</taxon>
        <taxon>Setariidae</taxon>
        <taxon>Setaria</taxon>
    </lineage>
</organism>
<evidence type="ECO:0000313" key="3">
    <source>
        <dbReference type="WBParaSite" id="sdigi.contig201.g6037.t1"/>
    </source>
</evidence>
<reference evidence="3" key="1">
    <citation type="submission" date="2022-11" db="UniProtKB">
        <authorList>
            <consortium name="WormBaseParasite"/>
        </authorList>
    </citation>
    <scope>IDENTIFICATION</scope>
</reference>
<evidence type="ECO:0000313" key="2">
    <source>
        <dbReference type="Proteomes" id="UP000887581"/>
    </source>
</evidence>
<keyword evidence="2" id="KW-1185">Reference proteome</keyword>
<dbReference type="WBParaSite" id="sdigi.contig201.g6037.t1">
    <property type="protein sequence ID" value="sdigi.contig201.g6037.t1"/>
    <property type="gene ID" value="sdigi.contig201.g6037"/>
</dbReference>